<feature type="signal peptide" evidence="1">
    <location>
        <begin position="1"/>
        <end position="18"/>
    </location>
</feature>
<dbReference type="AlphaFoldDB" id="A0A4Z1KAQ7"/>
<comment type="caution">
    <text evidence="2">The sequence shown here is derived from an EMBL/GenBank/DDBJ whole genome shotgun (WGS) entry which is preliminary data.</text>
</comment>
<proteinExistence type="predicted"/>
<name>A0A4Z1KAQ7_9HELO</name>
<keyword evidence="1" id="KW-0732">Signal</keyword>
<dbReference type="Proteomes" id="UP000297280">
    <property type="component" value="Unassembled WGS sequence"/>
</dbReference>
<dbReference type="EMBL" id="PQXO01000682">
    <property type="protein sequence ID" value="TGO83213.1"/>
    <property type="molecule type" value="Genomic_DNA"/>
</dbReference>
<gene>
    <name evidence="2" type="ORF">BPOR_0683g00030</name>
</gene>
<reference evidence="2 3" key="1">
    <citation type="submission" date="2017-12" db="EMBL/GenBank/DDBJ databases">
        <title>Comparative genomics of Botrytis spp.</title>
        <authorList>
            <person name="Valero-Jimenez C.A."/>
            <person name="Tapia P."/>
            <person name="Veloso J."/>
            <person name="Silva-Moreno E."/>
            <person name="Staats M."/>
            <person name="Valdes J.H."/>
            <person name="Van Kan J.A.L."/>
        </authorList>
    </citation>
    <scope>NUCLEOTIDE SEQUENCE [LARGE SCALE GENOMIC DNA]</scope>
    <source>
        <strain evidence="2 3">MUCL3349</strain>
    </source>
</reference>
<keyword evidence="3" id="KW-1185">Reference proteome</keyword>
<evidence type="ECO:0000313" key="2">
    <source>
        <dbReference type="EMBL" id="TGO83213.1"/>
    </source>
</evidence>
<evidence type="ECO:0000313" key="3">
    <source>
        <dbReference type="Proteomes" id="UP000297280"/>
    </source>
</evidence>
<accession>A0A4Z1KAQ7</accession>
<evidence type="ECO:0000256" key="1">
    <source>
        <dbReference type="SAM" id="SignalP"/>
    </source>
</evidence>
<feature type="chain" id="PRO_5021237488" evidence="1">
    <location>
        <begin position="19"/>
        <end position="142"/>
    </location>
</feature>
<organism evidence="2 3">
    <name type="scientific">Botrytis porri</name>
    <dbReference type="NCBI Taxonomy" id="87229"/>
    <lineage>
        <taxon>Eukaryota</taxon>
        <taxon>Fungi</taxon>
        <taxon>Dikarya</taxon>
        <taxon>Ascomycota</taxon>
        <taxon>Pezizomycotina</taxon>
        <taxon>Leotiomycetes</taxon>
        <taxon>Helotiales</taxon>
        <taxon>Sclerotiniaceae</taxon>
        <taxon>Botrytis</taxon>
    </lineage>
</organism>
<protein>
    <submittedName>
        <fullName evidence="2">Uncharacterized protein</fullName>
    </submittedName>
</protein>
<sequence length="142" mass="16059">MNFIVYFIICFLASIAIADTHNVTLTRLVSISMVTSLICGLDDLSNDIDCLWTARSTQNPIFTQPTCKDFVFELESEGKFRQTDLEPLYVSAKSNIIEVNPLIVPADYTEMEKKLGSPFVAFSIKVNCMREYGPESILWCEL</sequence>